<dbReference type="AlphaFoldDB" id="A0A3E2NVR8"/>
<organism evidence="1 2">
    <name type="scientific">Mucilaginibacter terrenus</name>
    <dbReference type="NCBI Taxonomy" id="2482727"/>
    <lineage>
        <taxon>Bacteria</taxon>
        <taxon>Pseudomonadati</taxon>
        <taxon>Bacteroidota</taxon>
        <taxon>Sphingobacteriia</taxon>
        <taxon>Sphingobacteriales</taxon>
        <taxon>Sphingobacteriaceae</taxon>
        <taxon>Mucilaginibacter</taxon>
    </lineage>
</organism>
<keyword evidence="2" id="KW-1185">Reference proteome</keyword>
<protein>
    <submittedName>
        <fullName evidence="1">Uncharacterized protein</fullName>
    </submittedName>
</protein>
<dbReference type="Proteomes" id="UP000260823">
    <property type="component" value="Unassembled WGS sequence"/>
</dbReference>
<sequence length="384" mass="43483">MLEDELCRLKSLLLSATGGQGNAGLYPMTSFDVPDKEAEYRRICTRWEAAGFSQASEEALVRYFNYHLKGISALSDTLSGLSCDSRCEDLRQLLNNLTGHLLYYFGEYLNKQIQAPAAYRNFVRERLSGEISRVTANLEGWDIPAALRQVLLAYVRHVDRQGVLTYHDLCYFETFLKAFSGQSEIVPDPEERLHRLLAELNYNDLRYIGYVQKKIADRLDGMTTTERAGELKVLKLRYPTGALPPACYPGWPSIQEMLTGWLNEELQLCVQQAASVENGKAAEKMHFDLSVSHLAFIFKLFYQEKLFGTATLTSLFRMISGGVSTKRQLTVSPGSLSKEFYSVDQQTAARVRDLLQRMISRINRNFFPVLAAASAACHFFQGSW</sequence>
<evidence type="ECO:0000313" key="1">
    <source>
        <dbReference type="EMBL" id="RFZ85108.1"/>
    </source>
</evidence>
<reference evidence="1 2" key="1">
    <citation type="submission" date="2018-08" db="EMBL/GenBank/DDBJ databases">
        <title>Mucilaginibacter terrae sp. nov., isolated from manganese diggings.</title>
        <authorList>
            <person name="Huang Y."/>
            <person name="Zhou Z."/>
        </authorList>
    </citation>
    <scope>NUCLEOTIDE SEQUENCE [LARGE SCALE GENOMIC DNA]</scope>
    <source>
        <strain evidence="1 2">ZH6</strain>
    </source>
</reference>
<proteinExistence type="predicted"/>
<accession>A0A3E2NVR8</accession>
<comment type="caution">
    <text evidence="1">The sequence shown here is derived from an EMBL/GenBank/DDBJ whole genome shotgun (WGS) entry which is preliminary data.</text>
</comment>
<dbReference type="RefSeq" id="WP_117382009.1">
    <property type="nucleotide sequence ID" value="NZ_QWDE01000001.1"/>
</dbReference>
<dbReference type="EMBL" id="QWDE01000001">
    <property type="protein sequence ID" value="RFZ85108.1"/>
    <property type="molecule type" value="Genomic_DNA"/>
</dbReference>
<dbReference type="OrthoDB" id="746557at2"/>
<name>A0A3E2NVR8_9SPHI</name>
<gene>
    <name evidence="1" type="ORF">DYU05_05765</name>
</gene>
<evidence type="ECO:0000313" key="2">
    <source>
        <dbReference type="Proteomes" id="UP000260823"/>
    </source>
</evidence>